<keyword evidence="1" id="KW-0134">Cell wall</keyword>
<evidence type="ECO:0000256" key="1">
    <source>
        <dbReference type="ARBA" id="ARBA00022512"/>
    </source>
</evidence>
<dbReference type="PANTHER" id="PTHR43941:SF1">
    <property type="entry name" value="STRUCTURAL MAINTENANCE OF CHROMOSOMES PROTEIN 2"/>
    <property type="match status" value="1"/>
</dbReference>
<proteinExistence type="predicted"/>
<feature type="signal peptide" evidence="7">
    <location>
        <begin position="1"/>
        <end position="38"/>
    </location>
</feature>
<accession>A0A3Q9F591</accession>
<feature type="coiled-coil region" evidence="5">
    <location>
        <begin position="720"/>
        <end position="879"/>
    </location>
</feature>
<evidence type="ECO:0000256" key="2">
    <source>
        <dbReference type="ARBA" id="ARBA00022525"/>
    </source>
</evidence>
<dbReference type="PANTHER" id="PTHR43941">
    <property type="entry name" value="STRUCTURAL MAINTENANCE OF CHROMOSOMES PROTEIN 2"/>
    <property type="match status" value="1"/>
</dbReference>
<evidence type="ECO:0000256" key="3">
    <source>
        <dbReference type="ARBA" id="ARBA00022729"/>
    </source>
</evidence>
<dbReference type="AlphaFoldDB" id="A0A3Q9F591"/>
<keyword evidence="5" id="KW-0175">Coiled coil</keyword>
<gene>
    <name evidence="9" type="ORF">EHW89_09005</name>
</gene>
<evidence type="ECO:0000256" key="5">
    <source>
        <dbReference type="SAM" id="Coils"/>
    </source>
</evidence>
<dbReference type="InterPro" id="IPR019931">
    <property type="entry name" value="LPXTG_anchor"/>
</dbReference>
<protein>
    <submittedName>
        <fullName evidence="9">SEC10/PgrA surface exclusion domain-containing protein</fullName>
    </submittedName>
</protein>
<organism evidence="9 10">
    <name type="scientific">Streptococcus periodonticum</name>
    <dbReference type="NCBI Taxonomy" id="2490633"/>
    <lineage>
        <taxon>Bacteria</taxon>
        <taxon>Bacillati</taxon>
        <taxon>Bacillota</taxon>
        <taxon>Bacilli</taxon>
        <taxon>Lactobacillales</taxon>
        <taxon>Streptococcaceae</taxon>
        <taxon>Streptococcus</taxon>
    </lineage>
</organism>
<reference evidence="10" key="1">
    <citation type="submission" date="2018-12" db="EMBL/GenBank/DDBJ databases">
        <title>Genome sequencing of Streptococcus sp. KCOM 2412 (= ChDC F135).</title>
        <authorList>
            <person name="Kook J.-K."/>
            <person name="Park S.-N."/>
            <person name="Lim Y.K."/>
        </authorList>
    </citation>
    <scope>NUCLEOTIDE SEQUENCE [LARGE SCALE GENOMIC DNA]</scope>
    <source>
        <strain evidence="10">KCOM 2412</strain>
    </source>
</reference>
<evidence type="ECO:0000313" key="10">
    <source>
        <dbReference type="Proteomes" id="UP000272924"/>
    </source>
</evidence>
<feature type="compositionally biased region" description="Basic and acidic residues" evidence="6">
    <location>
        <begin position="139"/>
        <end position="155"/>
    </location>
</feature>
<keyword evidence="10" id="KW-1185">Reference proteome</keyword>
<dbReference type="KEGG" id="spei:EHW89_09005"/>
<dbReference type="EMBL" id="CP034543">
    <property type="protein sequence ID" value="AZQ42564.1"/>
    <property type="molecule type" value="Genomic_DNA"/>
</dbReference>
<dbReference type="Proteomes" id="UP000272924">
    <property type="component" value="Chromosome"/>
</dbReference>
<keyword evidence="2" id="KW-0964">Secreted</keyword>
<dbReference type="PROSITE" id="PS50847">
    <property type="entry name" value="GRAM_POS_ANCHORING"/>
    <property type="match status" value="1"/>
</dbReference>
<feature type="region of interest" description="Disordered" evidence="6">
    <location>
        <begin position="139"/>
        <end position="165"/>
    </location>
</feature>
<dbReference type="RefSeq" id="WP_126467938.1">
    <property type="nucleotide sequence ID" value="NZ_CP034543.1"/>
</dbReference>
<evidence type="ECO:0000256" key="6">
    <source>
        <dbReference type="SAM" id="MobiDB-lite"/>
    </source>
</evidence>
<dbReference type="InterPro" id="IPR027607">
    <property type="entry name" value="Surf_Exclu_SEC10/PgrA"/>
</dbReference>
<name>A0A3Q9F591_9STRE</name>
<feature type="domain" description="Gram-positive cocci surface proteins LPxTG" evidence="8">
    <location>
        <begin position="924"/>
        <end position="956"/>
    </location>
</feature>
<sequence>MSNFKTSGHGTIKKLRTGAVVSVLALSSVYGVSTTVSADEVGATTNNSIIKTVEKPDGTATKTESAKTDAPVAKVTEHQVAEAKTQADTANQAVEAQQGVVNKAETVVSDADKVVNGTTNQIKEVETVTPAKVDEAKQAAQTKSDELAKAEDSVKSAEQSQADTAKKVADQTTVVNQAEANANKTASAVADAQKKVDDLSKSTTDTTKLQKDVDDLTKKVADDQKALETAKQSLDTAKSAEANKAKAIEDAKKVVNGATQVAESAKQALGVAKSTEANSTKKVEDAKKALNVAKAGTTKQVQVGTKTVTTGGKATLKDGVAKSEFFESNGVVTSDAYLKAIKALAEGTGSYADVRKAITDGVENVPGSSLADIAAPNRSVFKSWKSNYNPQFSNTDSTTKVSVHDLTDEQLTDLALFYTALVNDLRSKVGTEPLKVTKESIAATKQALKDLFNKTFPAYNNMSEAELKANGFWGPESIKKVTESNQTQEHLNSVQGSGKLLNGVVANQVQYQGHNGAYQTMADLKANLLAFVGNMLYGSTGTGSNVSTAGTSRDNFSDALALLGLSGNYNSAGVGVDFYTTFNGLGYSAPATYALMLNTNGEAIDNPYQTLTGGKTEVVPVYETKTIVDEKAVADAQTKYDTAVKADQDAKAKLADAQTKYDTAMKALADAQKQLSDLQSGSVDIPALEKAVVDAQAQLDADKASLQSAKETLAVAKASAVDKANALSKAQAELVKAKAENTKAQQALTQAKEELEVLTKANGVAKQAVESATANRDKVKVLADEANKKSQDLETALTNKPAVLKELNSKLAEAQTKAAAARAELETAKEALSKLQVTAKEKVAKYNELAKLKAEQDKAEADAKRLQDLKNKANEIRKNGGQPKEVLDAKGNVVDVVDAAVKEVPTNSKVVPVTYSRVERGKQLPNTGSKGSMLGLLGLSLLVGLGLGYKGKHRRG</sequence>
<feature type="chain" id="PRO_5018597048" evidence="7">
    <location>
        <begin position="39"/>
        <end position="956"/>
    </location>
</feature>
<evidence type="ECO:0000256" key="4">
    <source>
        <dbReference type="ARBA" id="ARBA00023088"/>
    </source>
</evidence>
<dbReference type="Gene3D" id="1.20.120.330">
    <property type="entry name" value="Nucleotidyltransferases domain 2"/>
    <property type="match status" value="1"/>
</dbReference>
<evidence type="ECO:0000313" key="9">
    <source>
        <dbReference type="EMBL" id="AZQ42564.1"/>
    </source>
</evidence>
<dbReference type="NCBIfam" id="TIGR04320">
    <property type="entry name" value="Surf_Exclu_PgrA"/>
    <property type="match status" value="1"/>
</dbReference>
<keyword evidence="3 7" id="KW-0732">Signal</keyword>
<evidence type="ECO:0000256" key="7">
    <source>
        <dbReference type="SAM" id="SignalP"/>
    </source>
</evidence>
<dbReference type="NCBIfam" id="TIGR01167">
    <property type="entry name" value="LPXTG_anchor"/>
    <property type="match status" value="1"/>
</dbReference>
<keyword evidence="4" id="KW-0572">Peptidoglycan-anchor</keyword>
<evidence type="ECO:0000259" key="8">
    <source>
        <dbReference type="PROSITE" id="PS50847"/>
    </source>
</evidence>